<dbReference type="Pfam" id="PF00975">
    <property type="entry name" value="Thioesterase"/>
    <property type="match status" value="1"/>
</dbReference>
<evidence type="ECO:0000256" key="1">
    <source>
        <dbReference type="ARBA" id="ARBA00022450"/>
    </source>
</evidence>
<keyword evidence="4" id="KW-0045">Antibiotic biosynthesis</keyword>
<dbReference type="PROSITE" id="PS00606">
    <property type="entry name" value="KS3_1"/>
    <property type="match status" value="1"/>
</dbReference>
<dbReference type="Gene3D" id="1.10.1200.10">
    <property type="entry name" value="ACP-like"/>
    <property type="match status" value="1"/>
</dbReference>
<dbReference type="Pfam" id="PF02801">
    <property type="entry name" value="Ketoacyl-synt_C"/>
    <property type="match status" value="1"/>
</dbReference>
<protein>
    <recommendedName>
        <fullName evidence="11">Beta-ketoacyl synthase</fullName>
    </recommendedName>
</protein>
<feature type="region of interest" description="Disordered" evidence="6">
    <location>
        <begin position="967"/>
        <end position="994"/>
    </location>
</feature>
<name>A0ABP3K4F6_9ACTN</name>
<evidence type="ECO:0000256" key="2">
    <source>
        <dbReference type="ARBA" id="ARBA00022553"/>
    </source>
</evidence>
<dbReference type="InterPro" id="IPR001227">
    <property type="entry name" value="Ac_transferase_dom_sf"/>
</dbReference>
<keyword evidence="10" id="KW-1185">Reference proteome</keyword>
<keyword evidence="3" id="KW-0808">Transferase</keyword>
<evidence type="ECO:0000313" key="9">
    <source>
        <dbReference type="EMBL" id="GAA0471334.1"/>
    </source>
</evidence>
<gene>
    <name evidence="9" type="ORF">GCM10009544_36740</name>
</gene>
<dbReference type="InterPro" id="IPR020802">
    <property type="entry name" value="TesA-like"/>
</dbReference>
<dbReference type="InterPro" id="IPR006162">
    <property type="entry name" value="Ppantetheine_attach_site"/>
</dbReference>
<dbReference type="InterPro" id="IPR014031">
    <property type="entry name" value="Ketoacyl_synth_C"/>
</dbReference>
<dbReference type="Gene3D" id="3.40.50.1820">
    <property type="entry name" value="alpha/beta hydrolase"/>
    <property type="match status" value="1"/>
</dbReference>
<dbReference type="InterPro" id="IPR036736">
    <property type="entry name" value="ACP-like_sf"/>
</dbReference>
<dbReference type="InterPro" id="IPR016039">
    <property type="entry name" value="Thiolase-like"/>
</dbReference>
<dbReference type="InterPro" id="IPR014043">
    <property type="entry name" value="Acyl_transferase_dom"/>
</dbReference>
<dbReference type="Gene3D" id="3.40.366.10">
    <property type="entry name" value="Malonyl-Coenzyme A Acyl Carrier Protein, domain 2"/>
    <property type="match status" value="1"/>
</dbReference>
<dbReference type="SUPFAM" id="SSF47336">
    <property type="entry name" value="ACP-like"/>
    <property type="match status" value="1"/>
</dbReference>
<feature type="domain" description="Carrier" evidence="7">
    <location>
        <begin position="895"/>
        <end position="970"/>
    </location>
</feature>
<dbReference type="InterPro" id="IPR016035">
    <property type="entry name" value="Acyl_Trfase/lysoPLipase"/>
</dbReference>
<dbReference type="Pfam" id="PF00109">
    <property type="entry name" value="ketoacyl-synt"/>
    <property type="match status" value="1"/>
</dbReference>
<dbReference type="InterPro" id="IPR009081">
    <property type="entry name" value="PP-bd_ACP"/>
</dbReference>
<dbReference type="PANTHER" id="PTHR43775">
    <property type="entry name" value="FATTY ACID SYNTHASE"/>
    <property type="match status" value="1"/>
</dbReference>
<keyword evidence="1" id="KW-0596">Phosphopantetheine</keyword>
<reference evidence="10" key="1">
    <citation type="journal article" date="2019" name="Int. J. Syst. Evol. Microbiol.">
        <title>The Global Catalogue of Microorganisms (GCM) 10K type strain sequencing project: providing services to taxonomists for standard genome sequencing and annotation.</title>
        <authorList>
            <consortium name="The Broad Institute Genomics Platform"/>
            <consortium name="The Broad Institute Genome Sequencing Center for Infectious Disease"/>
            <person name="Wu L."/>
            <person name="Ma J."/>
        </authorList>
    </citation>
    <scope>NUCLEOTIDE SEQUENCE [LARGE SCALE GENOMIC DNA]</scope>
    <source>
        <strain evidence="10">JCM 10649</strain>
    </source>
</reference>
<dbReference type="InterPro" id="IPR014030">
    <property type="entry name" value="Ketoacyl_synth_N"/>
</dbReference>
<organism evidence="9 10">
    <name type="scientific">Streptomyces stramineus</name>
    <dbReference type="NCBI Taxonomy" id="173861"/>
    <lineage>
        <taxon>Bacteria</taxon>
        <taxon>Bacillati</taxon>
        <taxon>Actinomycetota</taxon>
        <taxon>Actinomycetes</taxon>
        <taxon>Kitasatosporales</taxon>
        <taxon>Streptomycetaceae</taxon>
        <taxon>Streptomyces</taxon>
    </lineage>
</organism>
<dbReference type="Gene3D" id="3.30.70.250">
    <property type="entry name" value="Malonyl-CoA ACP transacylase, ACP-binding"/>
    <property type="match status" value="1"/>
</dbReference>
<feature type="compositionally biased region" description="Low complexity" evidence="6">
    <location>
        <begin position="975"/>
        <end position="985"/>
    </location>
</feature>
<dbReference type="InterPro" id="IPR020841">
    <property type="entry name" value="PKS_Beta-ketoAc_synthase_dom"/>
</dbReference>
<dbReference type="PROSITE" id="PS50075">
    <property type="entry name" value="CARRIER"/>
    <property type="match status" value="1"/>
</dbReference>
<evidence type="ECO:0000256" key="3">
    <source>
        <dbReference type="ARBA" id="ARBA00022679"/>
    </source>
</evidence>
<evidence type="ECO:0000259" key="8">
    <source>
        <dbReference type="PROSITE" id="PS52004"/>
    </source>
</evidence>
<dbReference type="SUPFAM" id="SSF52151">
    <property type="entry name" value="FabD/lysophospholipase-like"/>
    <property type="match status" value="1"/>
</dbReference>
<dbReference type="Pfam" id="PF16197">
    <property type="entry name" value="KAsynt_C_assoc"/>
    <property type="match status" value="1"/>
</dbReference>
<dbReference type="SMART" id="SM00827">
    <property type="entry name" value="PKS_AT"/>
    <property type="match status" value="1"/>
</dbReference>
<dbReference type="Gene3D" id="3.30.70.3290">
    <property type="match status" value="1"/>
</dbReference>
<evidence type="ECO:0008006" key="11">
    <source>
        <dbReference type="Google" id="ProtNLM"/>
    </source>
</evidence>
<evidence type="ECO:0000313" key="10">
    <source>
        <dbReference type="Proteomes" id="UP001499895"/>
    </source>
</evidence>
<dbReference type="Pfam" id="PF00698">
    <property type="entry name" value="Acyl_transf_1"/>
    <property type="match status" value="1"/>
</dbReference>
<dbReference type="InterPro" id="IPR029058">
    <property type="entry name" value="AB_hydrolase_fold"/>
</dbReference>
<evidence type="ECO:0000256" key="5">
    <source>
        <dbReference type="ARBA" id="ARBA00023315"/>
    </source>
</evidence>
<proteinExistence type="predicted"/>
<dbReference type="SUPFAM" id="SSF53901">
    <property type="entry name" value="Thiolase-like"/>
    <property type="match status" value="1"/>
</dbReference>
<evidence type="ECO:0000256" key="4">
    <source>
        <dbReference type="ARBA" id="ARBA00023194"/>
    </source>
</evidence>
<dbReference type="InterPro" id="IPR032821">
    <property type="entry name" value="PKS_assoc"/>
</dbReference>
<feature type="region of interest" description="Disordered" evidence="6">
    <location>
        <begin position="486"/>
        <end position="505"/>
    </location>
</feature>
<dbReference type="InterPro" id="IPR001031">
    <property type="entry name" value="Thioesterase"/>
</dbReference>
<feature type="region of interest" description="Disordered" evidence="6">
    <location>
        <begin position="845"/>
        <end position="896"/>
    </location>
</feature>
<dbReference type="InterPro" id="IPR050091">
    <property type="entry name" value="PKS_NRPS_Biosynth_Enz"/>
</dbReference>
<dbReference type="CDD" id="cd00833">
    <property type="entry name" value="PKS"/>
    <property type="match status" value="1"/>
</dbReference>
<dbReference type="Pfam" id="PF00550">
    <property type="entry name" value="PP-binding"/>
    <property type="match status" value="1"/>
</dbReference>
<dbReference type="InterPro" id="IPR018201">
    <property type="entry name" value="Ketoacyl_synth_AS"/>
</dbReference>
<keyword evidence="2" id="KW-0597">Phosphoprotein</keyword>
<dbReference type="EMBL" id="BAAAHB010000039">
    <property type="protein sequence ID" value="GAA0471334.1"/>
    <property type="molecule type" value="Genomic_DNA"/>
</dbReference>
<dbReference type="SMART" id="SM00825">
    <property type="entry name" value="PKS_KS"/>
    <property type="match status" value="1"/>
</dbReference>
<dbReference type="PROSITE" id="PS00012">
    <property type="entry name" value="PHOSPHOPANTETHEINE"/>
    <property type="match status" value="1"/>
</dbReference>
<feature type="domain" description="Ketosynthase family 3 (KS3)" evidence="8">
    <location>
        <begin position="1"/>
        <end position="409"/>
    </location>
</feature>
<dbReference type="Gene3D" id="3.40.47.10">
    <property type="match status" value="1"/>
</dbReference>
<comment type="caution">
    <text evidence="9">The sequence shown here is derived from an EMBL/GenBank/DDBJ whole genome shotgun (WGS) entry which is preliminary data.</text>
</comment>
<evidence type="ECO:0000256" key="6">
    <source>
        <dbReference type="SAM" id="MobiDB-lite"/>
    </source>
</evidence>
<keyword evidence="5" id="KW-0012">Acyltransferase</keyword>
<evidence type="ECO:0000259" key="7">
    <source>
        <dbReference type="PROSITE" id="PS50075"/>
    </source>
</evidence>
<dbReference type="SUPFAM" id="SSF53474">
    <property type="entry name" value="alpha/beta-Hydrolases"/>
    <property type="match status" value="1"/>
</dbReference>
<dbReference type="Proteomes" id="UP001499895">
    <property type="component" value="Unassembled WGS sequence"/>
</dbReference>
<dbReference type="PROSITE" id="PS52004">
    <property type="entry name" value="KS3_2"/>
    <property type="match status" value="1"/>
</dbReference>
<accession>A0ABP3K4F6</accession>
<feature type="compositionally biased region" description="Basic and acidic residues" evidence="6">
    <location>
        <begin position="486"/>
        <end position="496"/>
    </location>
</feature>
<sequence>MPGARDIDEFWHNLRAGTDSISRFGQAELLAAGIDPALAAHPDYVPARGVIAGGDRFDWEHFGYSSAEAEGIDPQQRVFLECAAQALDDAGVDPARSDGWTGVYAGCDTSAAPPPVTADPARATMRIIGYEKDFLATRTAYKLGLRGPAVTVQTACSTSLVAVHQACRALIGYECDTALAGGVTVRLPEAGGYLHQDGNILSRDGRCRSFDAAATGTVSSSGAGVVVLKRLADALEHHDRVVAVIHGSAINNDGGEKIGFTAPSVTGQRDVIELALAQAGIGADEIGYVEAHGTGTPVGDPVELAALTAAYRAGTDRVGYCLLGAAKANIGHTGAASGVAGLIKTALMLQHREFVPTPHFERPNPQLKLDTTPFRISTTLSPWTSEGPRLAGVSSFGIGGTNAHVVLGEAPPAGPEEPGPDSGPVDEPAVLCLSAPSPDTLHTLREQLADRLGAADSPALADTARTLAERRRFRYRATVVARDPAEAAQRLRETERATPAGRDPDTAFLFPGQGALRAGYGQGAHTLLPVFRDVFEDCREQVRRRFGVELAPVLDPATPAPWFADTRHQQLGLFVLGYGLARQLESWDVRPAALFGHSIGEYTAAAVAGVWSLPDALGLVRERAEAMHGAAPGRMLALRIGAEQAATLLDDDVTLAVAGGDHVVLSGPERRITALAAAQRELGVHGRLLETGHAFHSPLMASSAEALREAVAATPHQAPRIPFVSNLTGDWADPARVGDPDYWAGQLLGTVRLEQGLDTLAGGGAEVLIELGPGDGLSRQATGGAPGTRTEAVPLLGRDPAQEATAVLRALGRLWERGVEVPWEELRPRTRGRLVSLPPCPMAPTPCRAAPGPDRPGPTGQNPAGGPPVPAAHVTDRERPAHSATPARAVAGQDGSGDALRDRMAALWCASLGVGTAVAGDDYYELGGSSLMIVGLLAQVRAETGTQIPAADVAATLTFRQLVDRVREQTSQDTAPAPGARPAGRSAVPDVPGLTLLRDGGPRDPLFLLAPAGGSTLSYRHLAAAMDDSRPVYGIESPGMHDRRRTLYRLEQIAAHQVGVLRRARPHGPYLLGGWSFGAMVAHEMTRQLAAEGADVTLLLAIDGYLPDTGGRPVATRKRWLKQALSFQLEALVKRGRSQLIGAGPGRATGAAAGGLTRIGDLAGATAAGVPDYIRVHNANLTAMLRHRPRTAPCDVVLFKAAADEARCAALARHLAPLYEGEVRVEPVPGDHWSALGPAHAATLAARLQPHLAPLD</sequence>
<dbReference type="PANTHER" id="PTHR43775:SF37">
    <property type="entry name" value="SI:DKEY-61P9.11"/>
    <property type="match status" value="1"/>
</dbReference>
<dbReference type="SMART" id="SM00824">
    <property type="entry name" value="PKS_TE"/>
    <property type="match status" value="1"/>
</dbReference>